<sequence length="772" mass="83650">MYYRIIRNDIRKSKATTLTTMLFVAAAAMLVSLSAILIVNLTGAIDTLMTQAKTPHFLQMHSGQLDKTRLTAFAEQNRKVEEFQVLDFLNVENAQIVIDGQSLADSVQDNGFSTQSGAFDYLLDLDGKVITVQDGEIYVPVTYMKDGSAKTGSTVRVGDKSFSVAGFLRDSQMNSLLASSKRFLISPGDYAEIQHSGSTEYLIEFRLKDLSSLGAFETEYTAAGLEGNGPVITYPLFRVLNAISDGLMIAVILMASVLVVIVAFLCIRFTLLATMESDYREIGVMKAIGLRVSDLKRLYLAKYAAVAALGSILGLALSFVFKGLLLDNIRLYMGESGNPALALACGILGVLLVFLTIVAYVNRVLKRFRWISAVEAIRFGTAQEKPAGSGRLTLSGNRLLNTNVYLGLKDVLSRKGLYATMLAVLVISSFIMIVPQNLYTTISSPSFITYMGIGDSDLRLDIQQTGNIEEKTTAIAQVMESDVMIFRHAVLTTRALKVKLEDGTEERLKVEFGDHSFFPVAYSEGRRPEAANEIALSAVNAKELRTKPGDSLTLLVDGEPRALAVSGIYSDVTNGGKTAKAVFPVNSAEVMWSVIYAELADSSLVSSKVTEYAELFNYAKVSGIDEYVTQTFGSTISSVGKAAWASMAVMLLINVLITLLFMRMLVAKDRYSIAVMKSLGFRNSELTAQYYARSVVVLIVGVVLGTLLANTLGQLLAGAVISSFGASSFKFVVDPLSAYVLCPLIMTGSVFIATIIGTSGIGRIQISGNIKE</sequence>
<keyword evidence="9" id="KW-1185">Reference proteome</keyword>
<dbReference type="PANTHER" id="PTHR30287">
    <property type="entry name" value="MEMBRANE COMPONENT OF PREDICTED ABC SUPERFAMILY METABOLITE UPTAKE TRANSPORTER"/>
    <property type="match status" value="1"/>
</dbReference>
<feature type="transmembrane region" description="Helical" evidence="6">
    <location>
        <begin position="21"/>
        <end position="45"/>
    </location>
</feature>
<feature type="transmembrane region" description="Helical" evidence="6">
    <location>
        <begin position="247"/>
        <end position="271"/>
    </location>
</feature>
<feature type="transmembrane region" description="Helical" evidence="6">
    <location>
        <begin position="341"/>
        <end position="361"/>
    </location>
</feature>
<dbReference type="EMBL" id="JABMKX010000022">
    <property type="protein sequence ID" value="NQX49203.1"/>
    <property type="molecule type" value="Genomic_DNA"/>
</dbReference>
<name>A0ABX2DYZ0_9BACL</name>
<reference evidence="8 9" key="1">
    <citation type="submission" date="2020-05" db="EMBL/GenBank/DDBJ databases">
        <title>Paenibacillus glebae, sp. nov., Paenibacillus humi sp. nov., Paenibacillus pedi sp. nov., Paenibacillus terrestris sp. nov. and Paenibacillus terricola sp. nov., isolated from a forest top soil sample.</title>
        <authorList>
            <person name="Qi S."/>
            <person name="Carlier A."/>
            <person name="Cnockaert M."/>
            <person name="Vandamme P."/>
        </authorList>
    </citation>
    <scope>NUCLEOTIDE SEQUENCE [LARGE SCALE GENOMIC DNA]</scope>
    <source>
        <strain evidence="8 9">LMG 29502</strain>
    </source>
</reference>
<feature type="transmembrane region" description="Helical" evidence="6">
    <location>
        <begin position="300"/>
        <end position="321"/>
    </location>
</feature>
<feature type="transmembrane region" description="Helical" evidence="6">
    <location>
        <begin position="416"/>
        <end position="434"/>
    </location>
</feature>
<dbReference type="Proteomes" id="UP000711047">
    <property type="component" value="Unassembled WGS sequence"/>
</dbReference>
<evidence type="ECO:0000313" key="9">
    <source>
        <dbReference type="Proteomes" id="UP000711047"/>
    </source>
</evidence>
<keyword evidence="4 6" id="KW-1133">Transmembrane helix</keyword>
<evidence type="ECO:0000259" key="7">
    <source>
        <dbReference type="Pfam" id="PF02687"/>
    </source>
</evidence>
<evidence type="ECO:0000256" key="6">
    <source>
        <dbReference type="SAM" id="Phobius"/>
    </source>
</evidence>
<organism evidence="8 9">
    <name type="scientific">Paenibacillus tritici</name>
    <dbReference type="NCBI Taxonomy" id="1873425"/>
    <lineage>
        <taxon>Bacteria</taxon>
        <taxon>Bacillati</taxon>
        <taxon>Bacillota</taxon>
        <taxon>Bacilli</taxon>
        <taxon>Bacillales</taxon>
        <taxon>Paenibacillaceae</taxon>
        <taxon>Paenibacillus</taxon>
    </lineage>
</organism>
<protein>
    <submittedName>
        <fullName evidence="8">ABC transporter permease</fullName>
    </submittedName>
</protein>
<gene>
    <name evidence="8" type="ORF">HQN87_28160</name>
</gene>
<keyword evidence="5 6" id="KW-0472">Membrane</keyword>
<dbReference type="InterPro" id="IPR038766">
    <property type="entry name" value="Membrane_comp_ABC_pdt"/>
</dbReference>
<keyword evidence="3 6" id="KW-0812">Transmembrane</keyword>
<feature type="transmembrane region" description="Helical" evidence="6">
    <location>
        <begin position="690"/>
        <end position="716"/>
    </location>
</feature>
<evidence type="ECO:0000256" key="4">
    <source>
        <dbReference type="ARBA" id="ARBA00022989"/>
    </source>
</evidence>
<evidence type="ECO:0000256" key="1">
    <source>
        <dbReference type="ARBA" id="ARBA00004651"/>
    </source>
</evidence>
<dbReference type="Pfam" id="PF02687">
    <property type="entry name" value="FtsX"/>
    <property type="match status" value="2"/>
</dbReference>
<feature type="transmembrane region" description="Helical" evidence="6">
    <location>
        <begin position="642"/>
        <end position="662"/>
    </location>
</feature>
<dbReference type="InterPro" id="IPR003838">
    <property type="entry name" value="ABC3_permease_C"/>
</dbReference>
<proteinExistence type="predicted"/>
<evidence type="ECO:0000313" key="8">
    <source>
        <dbReference type="EMBL" id="NQX49203.1"/>
    </source>
</evidence>
<feature type="domain" description="ABC3 transporter permease C-terminal" evidence="7">
    <location>
        <begin position="254"/>
        <end position="366"/>
    </location>
</feature>
<keyword evidence="2" id="KW-1003">Cell membrane</keyword>
<evidence type="ECO:0000256" key="5">
    <source>
        <dbReference type="ARBA" id="ARBA00023136"/>
    </source>
</evidence>
<evidence type="ECO:0000256" key="3">
    <source>
        <dbReference type="ARBA" id="ARBA00022692"/>
    </source>
</evidence>
<dbReference type="PANTHER" id="PTHR30287:SF2">
    <property type="entry name" value="BLL1001 PROTEIN"/>
    <property type="match status" value="1"/>
</dbReference>
<feature type="transmembrane region" description="Helical" evidence="6">
    <location>
        <begin position="736"/>
        <end position="756"/>
    </location>
</feature>
<comment type="caution">
    <text evidence="8">The sequence shown here is derived from an EMBL/GenBank/DDBJ whole genome shotgun (WGS) entry which is preliminary data.</text>
</comment>
<evidence type="ECO:0000256" key="2">
    <source>
        <dbReference type="ARBA" id="ARBA00022475"/>
    </source>
</evidence>
<accession>A0ABX2DYZ0</accession>
<feature type="domain" description="ABC3 transporter permease C-terminal" evidence="7">
    <location>
        <begin position="646"/>
        <end position="765"/>
    </location>
</feature>
<dbReference type="RefSeq" id="WP_173140067.1">
    <property type="nucleotide sequence ID" value="NZ_JABMKX010000022.1"/>
</dbReference>
<comment type="subcellular location">
    <subcellularLocation>
        <location evidence="1">Cell membrane</location>
        <topology evidence="1">Multi-pass membrane protein</topology>
    </subcellularLocation>
</comment>